<protein>
    <submittedName>
        <fullName evidence="1">Uncharacterized protein</fullName>
    </submittedName>
</protein>
<organism evidence="1 2">
    <name type="scientific">Vigna mungo</name>
    <name type="common">Black gram</name>
    <name type="synonym">Phaseolus mungo</name>
    <dbReference type="NCBI Taxonomy" id="3915"/>
    <lineage>
        <taxon>Eukaryota</taxon>
        <taxon>Viridiplantae</taxon>
        <taxon>Streptophyta</taxon>
        <taxon>Embryophyta</taxon>
        <taxon>Tracheophyta</taxon>
        <taxon>Spermatophyta</taxon>
        <taxon>Magnoliopsida</taxon>
        <taxon>eudicotyledons</taxon>
        <taxon>Gunneridae</taxon>
        <taxon>Pentapetalae</taxon>
        <taxon>rosids</taxon>
        <taxon>fabids</taxon>
        <taxon>Fabales</taxon>
        <taxon>Fabaceae</taxon>
        <taxon>Papilionoideae</taxon>
        <taxon>50 kb inversion clade</taxon>
        <taxon>NPAAA clade</taxon>
        <taxon>indigoferoid/millettioid clade</taxon>
        <taxon>Phaseoleae</taxon>
        <taxon>Vigna</taxon>
    </lineage>
</organism>
<proteinExistence type="predicted"/>
<name>A0AAQ3NI43_VIGMU</name>
<keyword evidence="2" id="KW-1185">Reference proteome</keyword>
<dbReference type="AlphaFoldDB" id="A0AAQ3NI43"/>
<accession>A0AAQ3NI43</accession>
<sequence length="134" mass="15734">MIRERGKESAEEVKGDKKFEAWKQQIVFHLIWASFHTFESLHNFFLNSISQFLSQKPELEPNFNKHAIKYSLSFSIYKTMCLAMCQPHFISLQSLFFTNIKTSILFQGNLILHYITTQTYITFDFGNSVLGRHS</sequence>
<evidence type="ECO:0000313" key="1">
    <source>
        <dbReference type="EMBL" id="WVZ10695.1"/>
    </source>
</evidence>
<dbReference type="EMBL" id="CP144696">
    <property type="protein sequence ID" value="WVZ10695.1"/>
    <property type="molecule type" value="Genomic_DNA"/>
</dbReference>
<reference evidence="1 2" key="1">
    <citation type="journal article" date="2023" name="Life. Sci Alliance">
        <title>Evolutionary insights into 3D genome organization and epigenetic landscape of Vigna mungo.</title>
        <authorList>
            <person name="Junaid A."/>
            <person name="Singh B."/>
            <person name="Bhatia S."/>
        </authorList>
    </citation>
    <scope>NUCLEOTIDE SEQUENCE [LARGE SCALE GENOMIC DNA]</scope>
    <source>
        <strain evidence="1">Urdbean</strain>
    </source>
</reference>
<gene>
    <name evidence="1" type="ORF">V8G54_015225</name>
</gene>
<dbReference type="Proteomes" id="UP001374535">
    <property type="component" value="Chromosome 5"/>
</dbReference>
<evidence type="ECO:0000313" key="2">
    <source>
        <dbReference type="Proteomes" id="UP001374535"/>
    </source>
</evidence>